<evidence type="ECO:0000313" key="4">
    <source>
        <dbReference type="EMBL" id="PSM51502.1"/>
    </source>
</evidence>
<dbReference type="OrthoDB" id="9815348at2"/>
<dbReference type="CDD" id="cd00564">
    <property type="entry name" value="TMP_TenI"/>
    <property type="match status" value="1"/>
</dbReference>
<sequence>MSNLVVITNLEQSSKDLKEKIYNFCLCGCVVALRLKELSEDEYMKFANEILKHCKGYEKQIFLHNFINVALKLKHKNIWLPLDVLEKNRDILINFNKIVVSVHNINECQKALNFGANILCVSHIFETNCKKDLTPKGLKFIKEAKEKFNVPIYALGGINQSNFKECLNAGANMVCSMSGAMKSKNEKEFASKFI</sequence>
<dbReference type="GO" id="GO:0009228">
    <property type="term" value="P:thiamine biosynthetic process"/>
    <property type="evidence" value="ECO:0007669"/>
    <property type="project" value="UniProtKB-KW"/>
</dbReference>
<comment type="caution">
    <text evidence="4">The sequence shown here is derived from an EMBL/GenBank/DDBJ whole genome shotgun (WGS) entry which is preliminary data.</text>
</comment>
<organism evidence="4 5">
    <name type="scientific">Campylobacter blaseri</name>
    <dbReference type="NCBI Taxonomy" id="2042961"/>
    <lineage>
        <taxon>Bacteria</taxon>
        <taxon>Pseudomonadati</taxon>
        <taxon>Campylobacterota</taxon>
        <taxon>Epsilonproteobacteria</taxon>
        <taxon>Campylobacterales</taxon>
        <taxon>Campylobacteraceae</taxon>
        <taxon>Campylobacter</taxon>
    </lineage>
</organism>
<evidence type="ECO:0000256" key="2">
    <source>
        <dbReference type="ARBA" id="ARBA00022977"/>
    </source>
</evidence>
<dbReference type="InterPro" id="IPR036206">
    <property type="entry name" value="ThiamineP_synth_sf"/>
</dbReference>
<evidence type="ECO:0000259" key="3">
    <source>
        <dbReference type="Pfam" id="PF02581"/>
    </source>
</evidence>
<dbReference type="GO" id="GO:0005737">
    <property type="term" value="C:cytoplasm"/>
    <property type="evidence" value="ECO:0007669"/>
    <property type="project" value="TreeGrafter"/>
</dbReference>
<dbReference type="GO" id="GO:0004789">
    <property type="term" value="F:thiamine-phosphate diphosphorylase activity"/>
    <property type="evidence" value="ECO:0007669"/>
    <property type="project" value="TreeGrafter"/>
</dbReference>
<dbReference type="Gene3D" id="3.20.20.70">
    <property type="entry name" value="Aldolase class I"/>
    <property type="match status" value="1"/>
</dbReference>
<dbReference type="RefSeq" id="WP_106872481.1">
    <property type="nucleotide sequence ID" value="NZ_CP053841.1"/>
</dbReference>
<dbReference type="InterPro" id="IPR022998">
    <property type="entry name" value="ThiamineP_synth_TenI"/>
</dbReference>
<keyword evidence="2" id="KW-0784">Thiamine biosynthesis</keyword>
<comment type="pathway">
    <text evidence="1">Cofactor biosynthesis; thiamine diphosphate biosynthesis.</text>
</comment>
<reference evidence="5" key="1">
    <citation type="submission" date="2017-10" db="EMBL/GenBank/DDBJ databases">
        <title>Campylobacter species from seals.</title>
        <authorList>
            <person name="Gilbert M.J."/>
            <person name="Zomer A.L."/>
            <person name="Timmerman A.J."/>
            <person name="Duim B."/>
            <person name="Wagenaar J.A."/>
        </authorList>
    </citation>
    <scope>NUCLEOTIDE SEQUENCE [LARGE SCALE GENOMIC DNA]</scope>
    <source>
        <strain evidence="5">17S00004-5</strain>
    </source>
</reference>
<protein>
    <submittedName>
        <fullName evidence="4">Thiamine phosphate synthase</fullName>
    </submittedName>
</protein>
<dbReference type="AlphaFoldDB" id="A0A2P8QZ37"/>
<keyword evidence="5" id="KW-1185">Reference proteome</keyword>
<proteinExistence type="predicted"/>
<evidence type="ECO:0000313" key="5">
    <source>
        <dbReference type="Proteomes" id="UP000240535"/>
    </source>
</evidence>
<gene>
    <name evidence="4" type="ORF">CQ405_08025</name>
</gene>
<name>A0A2P8QZ37_9BACT</name>
<dbReference type="PANTHER" id="PTHR20857:SF15">
    <property type="entry name" value="THIAMINE-PHOSPHATE SYNTHASE"/>
    <property type="match status" value="1"/>
</dbReference>
<dbReference type="EMBL" id="PDHH01000007">
    <property type="protein sequence ID" value="PSM51502.1"/>
    <property type="molecule type" value="Genomic_DNA"/>
</dbReference>
<dbReference type="Proteomes" id="UP000240535">
    <property type="component" value="Unassembled WGS sequence"/>
</dbReference>
<dbReference type="InterPro" id="IPR013785">
    <property type="entry name" value="Aldolase_TIM"/>
</dbReference>
<feature type="domain" description="Thiamine phosphate synthase/TenI" evidence="3">
    <location>
        <begin position="4"/>
        <end position="179"/>
    </location>
</feature>
<dbReference type="SUPFAM" id="SSF51391">
    <property type="entry name" value="Thiamin phosphate synthase"/>
    <property type="match status" value="1"/>
</dbReference>
<accession>A0A2P8QZ37</accession>
<dbReference type="PANTHER" id="PTHR20857">
    <property type="entry name" value="THIAMINE-PHOSPHATE PYROPHOSPHORYLASE"/>
    <property type="match status" value="1"/>
</dbReference>
<dbReference type="Pfam" id="PF02581">
    <property type="entry name" value="TMP-TENI"/>
    <property type="match status" value="1"/>
</dbReference>
<evidence type="ECO:0000256" key="1">
    <source>
        <dbReference type="ARBA" id="ARBA00004948"/>
    </source>
</evidence>